<keyword evidence="2" id="KW-1185">Reference proteome</keyword>
<organism evidence="1 2">
    <name type="scientific">Heyndrickxia camelliae</name>
    <dbReference type="NCBI Taxonomy" id="1707093"/>
    <lineage>
        <taxon>Bacteria</taxon>
        <taxon>Bacillati</taxon>
        <taxon>Bacillota</taxon>
        <taxon>Bacilli</taxon>
        <taxon>Bacillales</taxon>
        <taxon>Bacillaceae</taxon>
        <taxon>Heyndrickxia</taxon>
    </lineage>
</organism>
<accession>A0A2N3LE43</accession>
<gene>
    <name evidence="1" type="ORF">CWO92_21965</name>
</gene>
<dbReference type="Gene3D" id="3.40.50.300">
    <property type="entry name" value="P-loop containing nucleotide triphosphate hydrolases"/>
    <property type="match status" value="1"/>
</dbReference>
<comment type="caution">
    <text evidence="1">The sequence shown here is derived from an EMBL/GenBank/DDBJ whole genome shotgun (WGS) entry which is preliminary data.</text>
</comment>
<evidence type="ECO:0000313" key="2">
    <source>
        <dbReference type="Proteomes" id="UP000233440"/>
    </source>
</evidence>
<dbReference type="Gene3D" id="3.30.420.240">
    <property type="match status" value="1"/>
</dbReference>
<dbReference type="SUPFAM" id="SSF52540">
    <property type="entry name" value="P-loop containing nucleoside triphosphate hydrolases"/>
    <property type="match status" value="1"/>
</dbReference>
<dbReference type="Pfam" id="PF03237">
    <property type="entry name" value="Terminase_6N"/>
    <property type="match status" value="1"/>
</dbReference>
<dbReference type="InterPro" id="IPR027417">
    <property type="entry name" value="P-loop_NTPase"/>
</dbReference>
<dbReference type="OrthoDB" id="1953225at2"/>
<dbReference type="EMBL" id="PIQO01000026">
    <property type="protein sequence ID" value="PKR82859.1"/>
    <property type="molecule type" value="Genomic_DNA"/>
</dbReference>
<name>A0A2N3LE43_9BACI</name>
<dbReference type="AlphaFoldDB" id="A0A2N3LE43"/>
<dbReference type="Proteomes" id="UP000233440">
    <property type="component" value="Unassembled WGS sequence"/>
</dbReference>
<dbReference type="RefSeq" id="WP_101356347.1">
    <property type="nucleotide sequence ID" value="NZ_PIQO01000026.1"/>
</dbReference>
<sequence>MAGYKNFEVNRNKQKNTVGVFDRKRKFNKSSDNITKSEKLMQGVAAWAAFYLSRPDIFADEYLGLSLKPFQKILLYCMMHYNYTALFASRGLGKTFLTALFCVIICILKPGTKIVIAAGQKGQAMKIVTEKIPELMNMSKTGMLKREIKGSIRTSMNTDDPNVEFLNGSWIKVVAATQGARSARANLLILDEFRMIDPKIYKNVLRRFLASSRQPAYLDKPEYKNKQEYLERNKEIFLTSCFYKFNWSYERFKVFKKSMLNLKKYFVCGFPYQVAIKENLVNKEQLLDELAEDDIDEIGWHMEMDTLFFGESEKAYFKTEEIQDIKVLQFPVYKKEIQELVKTKKPFHKKSDNEIRILSCDIALLGGDANDSSVFTLISGKKSKNGTKYKREVLNMESFQGLHPETQALIIRRLFDDFECDYIVLDRQGNGISVYAYLCRKLYDPERKIEYQAFISMNEKNDPKLEAFHMEDEYEERIFTISATEEFNSDIALDLKDKITNKRISFLISKNDVREHFVNEPWFNKLSIEEQVQLLNPYVQTQLLENEMVLLERLDHPKYVKLKEQAGKRKDRYVSVAYGNHFISLKERELSKSNRSYDIDDDLVYY</sequence>
<protein>
    <submittedName>
        <fullName evidence="1">Uncharacterized protein</fullName>
    </submittedName>
</protein>
<proteinExistence type="predicted"/>
<evidence type="ECO:0000313" key="1">
    <source>
        <dbReference type="EMBL" id="PKR82859.1"/>
    </source>
</evidence>
<reference evidence="1 2" key="1">
    <citation type="submission" date="2017-11" db="EMBL/GenBank/DDBJ databases">
        <title>Bacillus camelliae sp. nov., isolated from pu'er tea.</title>
        <authorList>
            <person name="Niu L."/>
        </authorList>
    </citation>
    <scope>NUCLEOTIDE SEQUENCE [LARGE SCALE GENOMIC DNA]</scope>
    <source>
        <strain evidence="1 2">7578-1</strain>
    </source>
</reference>